<organism evidence="2 3">
    <name type="scientific">Sodiomyces alkalinus (strain CBS 110278 / VKM F-3762 / F11)</name>
    <name type="common">Alkaliphilic filamentous fungus</name>
    <dbReference type="NCBI Taxonomy" id="1314773"/>
    <lineage>
        <taxon>Eukaryota</taxon>
        <taxon>Fungi</taxon>
        <taxon>Dikarya</taxon>
        <taxon>Ascomycota</taxon>
        <taxon>Pezizomycotina</taxon>
        <taxon>Sordariomycetes</taxon>
        <taxon>Hypocreomycetidae</taxon>
        <taxon>Glomerellales</taxon>
        <taxon>Plectosphaerellaceae</taxon>
        <taxon>Sodiomyces</taxon>
    </lineage>
</organism>
<gene>
    <name evidence="2" type="ORF">SODALDRAFT_113220</name>
</gene>
<evidence type="ECO:0000313" key="2">
    <source>
        <dbReference type="EMBL" id="ROT41160.1"/>
    </source>
</evidence>
<keyword evidence="1" id="KW-0812">Transmembrane</keyword>
<keyword evidence="3" id="KW-1185">Reference proteome</keyword>
<name>A0A3N2Q338_SODAK</name>
<dbReference type="EMBL" id="ML119052">
    <property type="protein sequence ID" value="ROT41160.1"/>
    <property type="molecule type" value="Genomic_DNA"/>
</dbReference>
<proteinExistence type="predicted"/>
<keyword evidence="1" id="KW-1133">Transmembrane helix</keyword>
<keyword evidence="1" id="KW-0472">Membrane</keyword>
<dbReference type="Proteomes" id="UP000272025">
    <property type="component" value="Unassembled WGS sequence"/>
</dbReference>
<sequence>MEKITYGTGDILERMIAGLALGLQLRASLLFFFFLSFFLFLESMFEEGYPNAALASEEVASILYEYLPAGTGTWAPVCLWL</sequence>
<reference evidence="2 3" key="1">
    <citation type="journal article" date="2018" name="Mol. Ecol.">
        <title>The obligate alkalophilic soda-lake fungus Sodiomyces alkalinus has shifted to a protein diet.</title>
        <authorList>
            <person name="Grum-Grzhimaylo A.A."/>
            <person name="Falkoski D.L."/>
            <person name="van den Heuvel J."/>
            <person name="Valero-Jimenez C.A."/>
            <person name="Min B."/>
            <person name="Choi I.G."/>
            <person name="Lipzen A."/>
            <person name="Daum C.G."/>
            <person name="Aanen D.K."/>
            <person name="Tsang A."/>
            <person name="Henrissat B."/>
            <person name="Bilanenko E.N."/>
            <person name="de Vries R.P."/>
            <person name="van Kan J.A.L."/>
            <person name="Grigoriev I.V."/>
            <person name="Debets A.J.M."/>
        </authorList>
    </citation>
    <scope>NUCLEOTIDE SEQUENCE [LARGE SCALE GENOMIC DNA]</scope>
    <source>
        <strain evidence="2 3">F11</strain>
    </source>
</reference>
<evidence type="ECO:0000256" key="1">
    <source>
        <dbReference type="SAM" id="Phobius"/>
    </source>
</evidence>
<protein>
    <submittedName>
        <fullName evidence="2">Uncharacterized protein</fullName>
    </submittedName>
</protein>
<accession>A0A3N2Q338</accession>
<dbReference type="AlphaFoldDB" id="A0A3N2Q338"/>
<feature type="transmembrane region" description="Helical" evidence="1">
    <location>
        <begin position="15"/>
        <end position="41"/>
    </location>
</feature>
<evidence type="ECO:0000313" key="3">
    <source>
        <dbReference type="Proteomes" id="UP000272025"/>
    </source>
</evidence>
<dbReference type="GeneID" id="39575044"/>
<dbReference type="RefSeq" id="XP_028468966.1">
    <property type="nucleotide sequence ID" value="XM_028606566.1"/>
</dbReference>